<evidence type="ECO:0000313" key="6">
    <source>
        <dbReference type="EMBL" id="TQM15327.1"/>
    </source>
</evidence>
<feature type="compositionally biased region" description="Pro residues" evidence="4">
    <location>
        <begin position="604"/>
        <end position="627"/>
    </location>
</feature>
<dbReference type="InterPro" id="IPR043128">
    <property type="entry name" value="Rev_trsase/Diguanyl_cyclase"/>
</dbReference>
<comment type="caution">
    <text evidence="6">The sequence shown here is derived from an EMBL/GenBank/DDBJ whole genome shotgun (WGS) entry which is preliminary data.</text>
</comment>
<sequence>MSELPVSGGTHLPESAHADDVVCGTAQVCAAESGAARVLALWSPDWPVTAAAMAAHVPAHRPAAVVVANRVLACSAVARAQGVRRGLRRREAQARCPDLAVLDRDPDRDARAFEPVVLAVEELAPGVEVVRPGLVALGAQGPVGWFGGEQEAAEALVDRVAARTGVECQVGVADGLFAAVLAARRALAVAPGDTPAFLAPLGVEELDREPDVDRSELVGLLRRLGLRSLGAFAALDAEDVASRFGADAVHCHRLARGLDPRPPVRRAPPEELSVEVELDPPVDRVDAAAFAARGLAERLHAALASHGLSCTRLGVAARTVGGEELHRIWRCAEPLTPAGTVDRVRWQLDAWLTRRRRAGEDGAADEAGDGAVARLRLVPEETVTAGALQLGLWGDVGEADERAGRALVRVQALLGPESVVTAVLVGGRDPAEQVRLVPWGDDRDLGLPAPPGTAADDAGSRGGVPASRRPQVGDGPHAVPAGGAGLGSDAEPAGGTGGTSGRADVRGGAEVDRGRGGDRALGGAVGGSPAVAGGSAATGGSAGAWERSGAAGQLVAPAGWPEDVVRHTGRISAADLPEAVRMRSTNRRRRVSPPRRPAGHPAVREPPPSWPGRLPAPSPATVPPHPLPAELTAADGSSPVRLAAPDLLTAPPRHVVVDGGAPLEVLGWAGPWPVQQRWWTPGRAAASRLQVSLDDGGALLLLCREGRWWVIGEYD</sequence>
<dbReference type="GO" id="GO:0006281">
    <property type="term" value="P:DNA repair"/>
    <property type="evidence" value="ECO:0007669"/>
    <property type="project" value="InterPro"/>
</dbReference>
<dbReference type="PANTHER" id="PTHR35369">
    <property type="entry name" value="BLR3025 PROTEIN-RELATED"/>
    <property type="match status" value="1"/>
</dbReference>
<feature type="region of interest" description="Disordered" evidence="4">
    <location>
        <begin position="435"/>
        <end position="544"/>
    </location>
</feature>
<evidence type="ECO:0000256" key="3">
    <source>
        <dbReference type="ARBA" id="ARBA00025589"/>
    </source>
</evidence>
<dbReference type="PROSITE" id="PS50173">
    <property type="entry name" value="UMUC"/>
    <property type="match status" value="1"/>
</dbReference>
<comment type="function">
    <text evidence="3">Poorly processive, error-prone DNA polymerase involved in untargeted mutagenesis. Copies undamaged DNA at stalled replication forks, which arise in vivo from mismatched or misaligned primer ends. These misaligned primers can be extended by PolIV. Exhibits no 3'-5' exonuclease (proofreading) activity. May be involved in translesional synthesis, in conjunction with the beta clamp from PolIII.</text>
</comment>
<organism evidence="6 7">
    <name type="scientific">Pseudonocardia kunmingensis</name>
    <dbReference type="NCBI Taxonomy" id="630975"/>
    <lineage>
        <taxon>Bacteria</taxon>
        <taxon>Bacillati</taxon>
        <taxon>Actinomycetota</taxon>
        <taxon>Actinomycetes</taxon>
        <taxon>Pseudonocardiales</taxon>
        <taxon>Pseudonocardiaceae</taxon>
        <taxon>Pseudonocardia</taxon>
    </lineage>
</organism>
<keyword evidence="2" id="KW-0227">DNA damage</keyword>
<evidence type="ECO:0000256" key="4">
    <source>
        <dbReference type="SAM" id="MobiDB-lite"/>
    </source>
</evidence>
<proteinExistence type="inferred from homology"/>
<comment type="similarity">
    <text evidence="1">Belongs to the DNA polymerase type-Y family.</text>
</comment>
<feature type="region of interest" description="Disordered" evidence="4">
    <location>
        <begin position="576"/>
        <end position="633"/>
    </location>
</feature>
<dbReference type="RefSeq" id="WP_425467985.1">
    <property type="nucleotide sequence ID" value="NZ_VFPA01000001.1"/>
</dbReference>
<dbReference type="EMBL" id="VFPA01000001">
    <property type="protein sequence ID" value="TQM15327.1"/>
    <property type="molecule type" value="Genomic_DNA"/>
</dbReference>
<feature type="domain" description="UmuC" evidence="5">
    <location>
        <begin position="60"/>
        <end position="186"/>
    </location>
</feature>
<feature type="compositionally biased region" description="Basic and acidic residues" evidence="4">
    <location>
        <begin position="503"/>
        <end position="518"/>
    </location>
</feature>
<dbReference type="InterPro" id="IPR050356">
    <property type="entry name" value="SulA_CellDiv_inhibitor"/>
</dbReference>
<dbReference type="SUPFAM" id="SSF56672">
    <property type="entry name" value="DNA/RNA polymerases"/>
    <property type="match status" value="1"/>
</dbReference>
<protein>
    <submittedName>
        <fullName evidence="6">Protein ImuB</fullName>
    </submittedName>
</protein>
<dbReference type="CDD" id="cd03468">
    <property type="entry name" value="PolY_like"/>
    <property type="match status" value="1"/>
</dbReference>
<accession>A0A543E168</accession>
<dbReference type="InterPro" id="IPR001126">
    <property type="entry name" value="UmuC"/>
</dbReference>
<evidence type="ECO:0000256" key="2">
    <source>
        <dbReference type="ARBA" id="ARBA00022763"/>
    </source>
</evidence>
<gene>
    <name evidence="6" type="ORF">FB558_2111</name>
</gene>
<name>A0A543E168_9PSEU</name>
<reference evidence="6 7" key="1">
    <citation type="submission" date="2019-06" db="EMBL/GenBank/DDBJ databases">
        <title>Sequencing the genomes of 1000 actinobacteria strains.</title>
        <authorList>
            <person name="Klenk H.-P."/>
        </authorList>
    </citation>
    <scope>NUCLEOTIDE SEQUENCE [LARGE SCALE GENOMIC DNA]</scope>
    <source>
        <strain evidence="6 7">DSM 45301</strain>
    </source>
</reference>
<dbReference type="InterPro" id="IPR043502">
    <property type="entry name" value="DNA/RNA_pol_sf"/>
</dbReference>
<keyword evidence="7" id="KW-1185">Reference proteome</keyword>
<dbReference type="Gene3D" id="3.30.70.270">
    <property type="match status" value="1"/>
</dbReference>
<feature type="compositionally biased region" description="Basic residues" evidence="4">
    <location>
        <begin position="584"/>
        <end position="593"/>
    </location>
</feature>
<dbReference type="Pfam" id="PF00817">
    <property type="entry name" value="IMS"/>
    <property type="match status" value="1"/>
</dbReference>
<evidence type="ECO:0000256" key="1">
    <source>
        <dbReference type="ARBA" id="ARBA00010945"/>
    </source>
</evidence>
<dbReference type="PANTHER" id="PTHR35369:SF2">
    <property type="entry name" value="BLR3025 PROTEIN"/>
    <property type="match status" value="1"/>
</dbReference>
<dbReference type="Gene3D" id="3.40.1170.60">
    <property type="match status" value="1"/>
</dbReference>
<dbReference type="Proteomes" id="UP000315677">
    <property type="component" value="Unassembled WGS sequence"/>
</dbReference>
<evidence type="ECO:0000259" key="5">
    <source>
        <dbReference type="PROSITE" id="PS50173"/>
    </source>
</evidence>
<evidence type="ECO:0000313" key="7">
    <source>
        <dbReference type="Proteomes" id="UP000315677"/>
    </source>
</evidence>
<dbReference type="AlphaFoldDB" id="A0A543E168"/>